<keyword evidence="2" id="KW-1185">Reference proteome</keyword>
<organism evidence="1 2">
    <name type="scientific">Dorcoceras hygrometricum</name>
    <dbReference type="NCBI Taxonomy" id="472368"/>
    <lineage>
        <taxon>Eukaryota</taxon>
        <taxon>Viridiplantae</taxon>
        <taxon>Streptophyta</taxon>
        <taxon>Embryophyta</taxon>
        <taxon>Tracheophyta</taxon>
        <taxon>Spermatophyta</taxon>
        <taxon>Magnoliopsida</taxon>
        <taxon>eudicotyledons</taxon>
        <taxon>Gunneridae</taxon>
        <taxon>Pentapetalae</taxon>
        <taxon>asterids</taxon>
        <taxon>lamiids</taxon>
        <taxon>Lamiales</taxon>
        <taxon>Gesneriaceae</taxon>
        <taxon>Didymocarpoideae</taxon>
        <taxon>Trichosporeae</taxon>
        <taxon>Loxocarpinae</taxon>
        <taxon>Dorcoceras</taxon>
    </lineage>
</organism>
<proteinExistence type="predicted"/>
<evidence type="ECO:0000313" key="1">
    <source>
        <dbReference type="EMBL" id="KZV56894.1"/>
    </source>
</evidence>
<protein>
    <submittedName>
        <fullName evidence="1">Uncharacterized protein</fullName>
    </submittedName>
</protein>
<evidence type="ECO:0000313" key="2">
    <source>
        <dbReference type="Proteomes" id="UP000250235"/>
    </source>
</evidence>
<dbReference type="Proteomes" id="UP000250235">
    <property type="component" value="Unassembled WGS sequence"/>
</dbReference>
<accession>A0A2Z7DC78</accession>
<dbReference type="EMBL" id="KQ987753">
    <property type="protein sequence ID" value="KZV56894.1"/>
    <property type="molecule type" value="Genomic_DNA"/>
</dbReference>
<name>A0A2Z7DC78_9LAMI</name>
<gene>
    <name evidence="1" type="ORF">F511_32375</name>
</gene>
<dbReference type="AlphaFoldDB" id="A0A2Z7DC78"/>
<reference evidence="1 2" key="1">
    <citation type="journal article" date="2015" name="Proc. Natl. Acad. Sci. U.S.A.">
        <title>The resurrection genome of Boea hygrometrica: A blueprint for survival of dehydration.</title>
        <authorList>
            <person name="Xiao L."/>
            <person name="Yang G."/>
            <person name="Zhang L."/>
            <person name="Yang X."/>
            <person name="Zhao S."/>
            <person name="Ji Z."/>
            <person name="Zhou Q."/>
            <person name="Hu M."/>
            <person name="Wang Y."/>
            <person name="Chen M."/>
            <person name="Xu Y."/>
            <person name="Jin H."/>
            <person name="Xiao X."/>
            <person name="Hu G."/>
            <person name="Bao F."/>
            <person name="Hu Y."/>
            <person name="Wan P."/>
            <person name="Li L."/>
            <person name="Deng X."/>
            <person name="Kuang T."/>
            <person name="Xiang C."/>
            <person name="Zhu J.K."/>
            <person name="Oliver M.J."/>
            <person name="He Y."/>
        </authorList>
    </citation>
    <scope>NUCLEOTIDE SEQUENCE [LARGE SCALE GENOMIC DNA]</scope>
    <source>
        <strain evidence="2">cv. XS01</strain>
    </source>
</reference>
<sequence>MKWSTATCDNIIKKLGATREFPMGNIFGSSSRLTGAIHPTMVENKGAIQPPTTTYLGHRNLGGGSDPVHPRCSQSKYSTRILITTHGLTQSDSP</sequence>